<protein>
    <submittedName>
        <fullName evidence="1">Uncharacterized protein</fullName>
    </submittedName>
</protein>
<name>A0A974HED2_XENLA</name>
<proteinExistence type="predicted"/>
<evidence type="ECO:0000313" key="1">
    <source>
        <dbReference type="EMBL" id="OCT74808.1"/>
    </source>
</evidence>
<organism evidence="1 2">
    <name type="scientific">Xenopus laevis</name>
    <name type="common">African clawed frog</name>
    <dbReference type="NCBI Taxonomy" id="8355"/>
    <lineage>
        <taxon>Eukaryota</taxon>
        <taxon>Metazoa</taxon>
        <taxon>Chordata</taxon>
        <taxon>Craniata</taxon>
        <taxon>Vertebrata</taxon>
        <taxon>Euteleostomi</taxon>
        <taxon>Amphibia</taxon>
        <taxon>Batrachia</taxon>
        <taxon>Anura</taxon>
        <taxon>Pipoidea</taxon>
        <taxon>Pipidae</taxon>
        <taxon>Xenopodinae</taxon>
        <taxon>Xenopus</taxon>
        <taxon>Xenopus</taxon>
    </lineage>
</organism>
<dbReference type="AlphaFoldDB" id="A0A974HED2"/>
<evidence type="ECO:0000313" key="2">
    <source>
        <dbReference type="Proteomes" id="UP000694892"/>
    </source>
</evidence>
<sequence length="67" mass="7927">MTSLMISKTKLHCLISYTGFTTQSFFFYRIFSHNFYMGMTTFNIIVVFYNSQLCSGHYSIHKEVESF</sequence>
<gene>
    <name evidence="1" type="ORF">XELAEV_18033795mg</name>
</gene>
<accession>A0A974HED2</accession>
<dbReference type="Proteomes" id="UP000694892">
    <property type="component" value="Chromosome 6S"/>
</dbReference>
<dbReference type="EMBL" id="CM004477">
    <property type="protein sequence ID" value="OCT74808.1"/>
    <property type="molecule type" value="Genomic_DNA"/>
</dbReference>
<reference evidence="2" key="1">
    <citation type="journal article" date="2016" name="Nature">
        <title>Genome evolution in the allotetraploid frog Xenopus laevis.</title>
        <authorList>
            <person name="Session A.M."/>
            <person name="Uno Y."/>
            <person name="Kwon T."/>
            <person name="Chapman J.A."/>
            <person name="Toyoda A."/>
            <person name="Takahashi S."/>
            <person name="Fukui A."/>
            <person name="Hikosaka A."/>
            <person name="Suzuki A."/>
            <person name="Kondo M."/>
            <person name="van Heeringen S.J."/>
            <person name="Quigley I."/>
            <person name="Heinz S."/>
            <person name="Ogino H."/>
            <person name="Ochi H."/>
            <person name="Hellsten U."/>
            <person name="Lyons J.B."/>
            <person name="Simakov O."/>
            <person name="Putnam N."/>
            <person name="Stites J."/>
            <person name="Kuroki Y."/>
            <person name="Tanaka T."/>
            <person name="Michiue T."/>
            <person name="Watanabe M."/>
            <person name="Bogdanovic O."/>
            <person name="Lister R."/>
            <person name="Georgiou G."/>
            <person name="Paranjpe S.S."/>
            <person name="van Kruijsbergen I."/>
            <person name="Shu S."/>
            <person name="Carlson J."/>
            <person name="Kinoshita T."/>
            <person name="Ohta Y."/>
            <person name="Mawaribuchi S."/>
            <person name="Jenkins J."/>
            <person name="Grimwood J."/>
            <person name="Schmutz J."/>
            <person name="Mitros T."/>
            <person name="Mozaffari S.V."/>
            <person name="Suzuki Y."/>
            <person name="Haramoto Y."/>
            <person name="Yamamoto T.S."/>
            <person name="Takagi C."/>
            <person name="Heald R."/>
            <person name="Miller K."/>
            <person name="Haudenschild C."/>
            <person name="Kitzman J."/>
            <person name="Nakayama T."/>
            <person name="Izutsu Y."/>
            <person name="Robert J."/>
            <person name="Fortriede J."/>
            <person name="Burns K."/>
            <person name="Lotay V."/>
            <person name="Karimi K."/>
            <person name="Yasuoka Y."/>
            <person name="Dichmann D.S."/>
            <person name="Flajnik M.F."/>
            <person name="Houston D.W."/>
            <person name="Shendure J."/>
            <person name="DuPasquier L."/>
            <person name="Vize P.D."/>
            <person name="Zorn A.M."/>
            <person name="Ito M."/>
            <person name="Marcotte E.M."/>
            <person name="Wallingford J.B."/>
            <person name="Ito Y."/>
            <person name="Asashima M."/>
            <person name="Ueno N."/>
            <person name="Matsuda Y."/>
            <person name="Veenstra G.J."/>
            <person name="Fujiyama A."/>
            <person name="Harland R.M."/>
            <person name="Taira M."/>
            <person name="Rokhsar D.S."/>
        </authorList>
    </citation>
    <scope>NUCLEOTIDE SEQUENCE [LARGE SCALE GENOMIC DNA]</scope>
    <source>
        <strain evidence="2">J</strain>
    </source>
</reference>